<accession>A0A2I0BXJ8</accession>
<evidence type="ECO:0000313" key="2">
    <source>
        <dbReference type="EMBL" id="PKC48012.1"/>
    </source>
</evidence>
<dbReference type="EMBL" id="QFXU01000016">
    <property type="protein sequence ID" value="KAF4328348.1"/>
    <property type="molecule type" value="Genomic_DNA"/>
</dbReference>
<evidence type="ECO:0000313" key="4">
    <source>
        <dbReference type="Proteomes" id="UP000754359"/>
    </source>
</evidence>
<proteinExistence type="predicted"/>
<dbReference type="Proteomes" id="UP000754359">
    <property type="component" value="Unassembled WGS sequence"/>
</dbReference>
<protein>
    <recommendedName>
        <fullName evidence="5">RAP domain-containing protein</fullName>
    </recommendedName>
</protein>
<name>A0A2I0BXJ8_PLAFO</name>
<dbReference type="Proteomes" id="UP000232684">
    <property type="component" value="Unassembled WGS sequence"/>
</dbReference>
<reference evidence="1 4" key="2">
    <citation type="submission" date="2018-05" db="EMBL/GenBank/DDBJ databases">
        <title>Genome assembly of Plasmodium falciparum NF54 DiCre.</title>
        <authorList>
            <person name="Baumgarten S."/>
            <person name="Treeck M."/>
            <person name="Scherf A."/>
        </authorList>
    </citation>
    <scope>NUCLEOTIDE SEQUENCE [LARGE SCALE GENOMIC DNA]</scope>
    <source>
        <strain evidence="1">NF54</strain>
    </source>
</reference>
<organism evidence="2 3">
    <name type="scientific">Plasmodium falciparum (isolate NF54)</name>
    <dbReference type="NCBI Taxonomy" id="5843"/>
    <lineage>
        <taxon>Eukaryota</taxon>
        <taxon>Sar</taxon>
        <taxon>Alveolata</taxon>
        <taxon>Apicomplexa</taxon>
        <taxon>Aconoidasida</taxon>
        <taxon>Haemosporida</taxon>
        <taxon>Plasmodiidae</taxon>
        <taxon>Plasmodium</taxon>
        <taxon>Plasmodium (Laverania)</taxon>
    </lineage>
</organism>
<evidence type="ECO:0000313" key="1">
    <source>
        <dbReference type="EMBL" id="KAF4328348.1"/>
    </source>
</evidence>
<dbReference type="VEuPathDB" id="PlasmoDB:PfNF54_010009800"/>
<sequence>MIKIKCLGSFPKNINKVSLSFYCTKNLKNFSFLFYHHIKNKKKETPIYPKNINNKLSYVTYEENIRIKEKKQKKDYKDEKDEKDDENHKYITKKKCHIKDNHIIYPSQNLKKLEKNIFNKKIKDNIMKSDIINLINNIKNVQNGNVKIINELINIILHINYNINAFFNLKKKYVIGFLWSMVKTINIIEQQKLFKEKIITLLKYFFIFLSNKVIQKNLLESSYHPVDIKQFIFSILNIKLNENEITKIDSIKIHDLVDFIKYLQSYPYKVNVSHKNEKEPKLETNIFYHENNEEEQKIKNNNHIQSTDKQMDKLFLLKKNYYNENNHYEHSNYIYNQIHNNLLPLFQECINVRSVIYTIYSYICDKIKIIDMEIKTVIDFLELANKNCTNVFSYNISNILLYKIEQDGHKYNDNNNKNDNYDNNYDNNYHHNIYHQHHNNMMNICNFSIFELCRFINIIINNNIKHTNKFICSIVNILLYEQYYKTKDTINYYNFNQCLSHLIHKENVDIQNYKDLQVCVPKYLCNTWLYKATPRDIASLIRDFSRLKFINNHFYNILIEAFFFKTDQRKGRHTIYNKNIDGIQIKENHNNNHNNKKIDGIQIKENHNNNHNNKKIDGIQIKENHNNNHNNKNNNHINNVTICCKKITTQCSSKFHQNFQLEDIRNYVDILTALCNINYTYDKYINLFINKLIKDEKNSILFFNKKNIQNVVITFRNLLLLTYKENDIINKMTNFIISYNNYVDIKQLIMIYYSLYNYINKIYHMENIKYVGNPSQIFSIINEKENNITHTKNETNYINTTNNYNKQHMYHHDMFNVKYNKTKDKEHHSSFISIEYIKKNIFQYMYKLLHIILTRKKQIDSLQGLANLYYATSFSINNLSVPMYHFFYEHFFYILNIKKGKENVILQTVVQIFLFHYKNNIVHKTFLISLLNLINYKILIDLHNLCTITSIAYHFNIINQNFLNLSIHFLNKEINKIENIEGHTTTDDTISITINEKKEKKKNYIYENYENKKQMDVLYDHKQDDIYKYDQLNNTNINNIKNLNHSKINMINVYNEKNDTNNMYHTNNILPTNNIYHTNNILPTNNIYHTNNILPTNNIYPTNNICHTNKVIKCIFFLVTNNTFLNTSIRNFIKILILLKKLLKKKIHFDDEEYKIIHQIFLYLNIYCKKKENEKKYMNHKRNSTNNHDIHFYIQRHFFIPYTILKDVVKRNIVSHKKVHISSFQYKLSDYFNKKKIKYRSEYYLKQGLIVDFLILKNNKPFLLLEIDGIYHFNISTDVSDYDIIHNNMLLLKNGRTLFRNHILESFDHLKFLSIPWFFFLQTQWIKNLDLLLNKNGLL</sequence>
<comment type="caution">
    <text evidence="2">The sequence shown here is derived from an EMBL/GenBank/DDBJ whole genome shotgun (WGS) entry which is preliminary data.</text>
</comment>
<dbReference type="EMBL" id="NYMT01000005">
    <property type="protein sequence ID" value="PKC48012.1"/>
    <property type="molecule type" value="Genomic_DNA"/>
</dbReference>
<reference evidence="2 3" key="1">
    <citation type="submission" date="2017-11" db="EMBL/GenBank/DDBJ databases">
        <title>Plasmodium falciparum NF54 genome assembly.</title>
        <authorList>
            <person name="Bryant J.M."/>
            <person name="Baumgarten S."/>
            <person name="Scheidig-Benatar C."/>
            <person name="Scherf A."/>
        </authorList>
    </citation>
    <scope>NUCLEOTIDE SEQUENCE [LARGE SCALE GENOMIC DNA]</scope>
    <source>
        <strain evidence="2">NF54</strain>
    </source>
</reference>
<evidence type="ECO:0008006" key="5">
    <source>
        <dbReference type="Google" id="ProtNLM"/>
    </source>
</evidence>
<gene>
    <name evidence="2" type="ORF">CK202_2106</name>
    <name evidence="1" type="ORF">CYL21_3569</name>
</gene>
<evidence type="ECO:0000313" key="3">
    <source>
        <dbReference type="Proteomes" id="UP000232684"/>
    </source>
</evidence>